<evidence type="ECO:0000313" key="3">
    <source>
        <dbReference type="Proteomes" id="UP001370348"/>
    </source>
</evidence>
<protein>
    <submittedName>
        <fullName evidence="2">Uncharacterized protein</fullName>
    </submittedName>
</protein>
<evidence type="ECO:0000313" key="2">
    <source>
        <dbReference type="EMBL" id="WXB11946.1"/>
    </source>
</evidence>
<dbReference type="RefSeq" id="WP_394821562.1">
    <property type="nucleotide sequence ID" value="NZ_CP089984.1"/>
</dbReference>
<name>A0ABZ2LLY2_9BACT</name>
<evidence type="ECO:0000256" key="1">
    <source>
        <dbReference type="SAM" id="MobiDB-lite"/>
    </source>
</evidence>
<gene>
    <name evidence="2" type="ORF">LZC94_29325</name>
</gene>
<reference evidence="2 3" key="1">
    <citation type="submission" date="2021-12" db="EMBL/GenBank/DDBJ databases">
        <title>Discovery of the Pendulisporaceae a myxobacterial family with distinct sporulation behavior and unique specialized metabolism.</title>
        <authorList>
            <person name="Garcia R."/>
            <person name="Popoff A."/>
            <person name="Bader C.D."/>
            <person name="Loehr J."/>
            <person name="Walesch S."/>
            <person name="Walt C."/>
            <person name="Boldt J."/>
            <person name="Bunk B."/>
            <person name="Haeckl F.J.F.P.J."/>
            <person name="Gunesch A.P."/>
            <person name="Birkelbach J."/>
            <person name="Nuebel U."/>
            <person name="Pietschmann T."/>
            <person name="Bach T."/>
            <person name="Mueller R."/>
        </authorList>
    </citation>
    <scope>NUCLEOTIDE SEQUENCE [LARGE SCALE GENOMIC DNA]</scope>
    <source>
        <strain evidence="2 3">MSr11954</strain>
    </source>
</reference>
<feature type="region of interest" description="Disordered" evidence="1">
    <location>
        <begin position="19"/>
        <end position="63"/>
    </location>
</feature>
<dbReference type="Proteomes" id="UP001370348">
    <property type="component" value="Chromosome"/>
</dbReference>
<dbReference type="EMBL" id="CP089984">
    <property type="protein sequence ID" value="WXB11946.1"/>
    <property type="molecule type" value="Genomic_DNA"/>
</dbReference>
<keyword evidence="3" id="KW-1185">Reference proteome</keyword>
<dbReference type="PROSITE" id="PS51257">
    <property type="entry name" value="PROKAR_LIPOPROTEIN"/>
    <property type="match status" value="1"/>
</dbReference>
<organism evidence="2 3">
    <name type="scientific">Pendulispora albinea</name>
    <dbReference type="NCBI Taxonomy" id="2741071"/>
    <lineage>
        <taxon>Bacteria</taxon>
        <taxon>Pseudomonadati</taxon>
        <taxon>Myxococcota</taxon>
        <taxon>Myxococcia</taxon>
        <taxon>Myxococcales</taxon>
        <taxon>Sorangiineae</taxon>
        <taxon>Pendulisporaceae</taxon>
        <taxon>Pendulispora</taxon>
    </lineage>
</organism>
<sequence>MTSSRISLVMLALAACSDPSQEEPLAPDASRPDASVHDASAFDSAPRDAQTSDGAIGCPPARDGRSLDQLVRAIVSNMMTSAGAGSNALMVPSAAARDAFADSVVGALSGDLRKACKLPPSYRIVALRDGADDVLVAAELDPSGAPAPKTFWGTYAARSPATGTRAIVLEAPHPLFDTNTAYEARAVFSEARGDWFLMAGAHRCANAESAGCDGTTSACGGSSAPYRVSDTAHATKTPFFAVHLALSTKTDDAFIQLHGNAQACPDALVSDSSGRYSDVSTSARLAAAIEARGPSVGRCGLDYPKAGCNLCGTDNVEARATAGASDACTDKGSMFGRFVHIEQLPSLRQVPDGGAPKGYQPVVDAVKATFAVR</sequence>
<accession>A0ABZ2LLY2</accession>
<proteinExistence type="predicted"/>